<accession>A0A3E4URX3</accession>
<dbReference type="GO" id="GO:0019265">
    <property type="term" value="P:glycine biosynthetic process, by transamination of glyoxylate"/>
    <property type="evidence" value="ECO:0007669"/>
    <property type="project" value="TreeGrafter"/>
</dbReference>
<keyword evidence="7" id="KW-0032">Aminotransferase</keyword>
<gene>
    <name evidence="7" type="ORF">DXC34_04150</name>
</gene>
<keyword evidence="7" id="KW-0808">Transferase</keyword>
<dbReference type="Gene3D" id="3.90.1150.10">
    <property type="entry name" value="Aspartate Aminotransferase, domain 1"/>
    <property type="match status" value="1"/>
</dbReference>
<dbReference type="InterPro" id="IPR000192">
    <property type="entry name" value="Aminotrans_V_dom"/>
</dbReference>
<keyword evidence="3 5" id="KW-0663">Pyridoxal phosphate</keyword>
<evidence type="ECO:0000256" key="3">
    <source>
        <dbReference type="ARBA" id="ARBA00022898"/>
    </source>
</evidence>
<name>A0A3E4URX3_BACSE</name>
<protein>
    <submittedName>
        <fullName evidence="7">Alanine--glyoxylate aminotransferase family protein</fullName>
    </submittedName>
</protein>
<dbReference type="Pfam" id="PF00266">
    <property type="entry name" value="Aminotran_5"/>
    <property type="match status" value="1"/>
</dbReference>
<comment type="caution">
    <text evidence="7">The sequence shown here is derived from an EMBL/GenBank/DDBJ whole genome shotgun (WGS) entry which is preliminary data.</text>
</comment>
<dbReference type="GO" id="GO:0008453">
    <property type="term" value="F:alanine-glyoxylate transaminase activity"/>
    <property type="evidence" value="ECO:0007669"/>
    <property type="project" value="TreeGrafter"/>
</dbReference>
<evidence type="ECO:0000256" key="4">
    <source>
        <dbReference type="PIRSR" id="PIRSR000524-1"/>
    </source>
</evidence>
<feature type="domain" description="Aminotransferase class V" evidence="6">
    <location>
        <begin position="27"/>
        <end position="206"/>
    </location>
</feature>
<proteinExistence type="inferred from homology"/>
<dbReference type="SUPFAM" id="SSF53383">
    <property type="entry name" value="PLP-dependent transferases"/>
    <property type="match status" value="1"/>
</dbReference>
<evidence type="ECO:0000313" key="8">
    <source>
        <dbReference type="Proteomes" id="UP000261223"/>
    </source>
</evidence>
<dbReference type="GO" id="GO:0004760">
    <property type="term" value="F:L-serine-pyruvate transaminase activity"/>
    <property type="evidence" value="ECO:0007669"/>
    <property type="project" value="TreeGrafter"/>
</dbReference>
<dbReference type="Gene3D" id="3.40.640.10">
    <property type="entry name" value="Type I PLP-dependent aspartate aminotransferase-like (Major domain)"/>
    <property type="match status" value="1"/>
</dbReference>
<organism evidence="7 8">
    <name type="scientific">Bacteroides stercoris</name>
    <dbReference type="NCBI Taxonomy" id="46506"/>
    <lineage>
        <taxon>Bacteria</taxon>
        <taxon>Pseudomonadati</taxon>
        <taxon>Bacteroidota</taxon>
        <taxon>Bacteroidia</taxon>
        <taxon>Bacteroidales</taxon>
        <taxon>Bacteroidaceae</taxon>
        <taxon>Bacteroides</taxon>
    </lineage>
</organism>
<sequence length="345" mass="38781">MESFVFPGNIEPEISLIASQPIPYMRTAAFSAIVKSSEQMLLNLIGCPNGRIIFYTASGTGAMDAVVANYVSRSNRIFIISGGSFGDRWRNICDYYNLPSTLYKIPFAQDIDYEDLEREVALKRPEIFLCQHHETSTGQLFNLEKISAICKKYNVSLVVDVISSFLADPLNMSDLGIDICITSSQKGLNIAPGLSFVILSDRLSSVTFKANGYYFDFKENLKNLQRGQTPYSPATTLFLQLHERLKRDVACGVDTIISTVRKRALYFRSLCKQYGWKVPAETPSNCITGFFVNRNADILFEKMIEKGFYIMPGGTPGYFRVSHLGIQDEESLSELARTIHQIELL</sequence>
<evidence type="ECO:0000256" key="5">
    <source>
        <dbReference type="PIRSR" id="PIRSR000524-50"/>
    </source>
</evidence>
<dbReference type="RefSeq" id="WP_117741242.1">
    <property type="nucleotide sequence ID" value="NZ_QSSV01000004.1"/>
</dbReference>
<feature type="binding site" evidence="4">
    <location>
        <position position="320"/>
    </location>
    <ligand>
        <name>substrate</name>
    </ligand>
</feature>
<dbReference type="PANTHER" id="PTHR21152:SF40">
    <property type="entry name" value="ALANINE--GLYOXYLATE AMINOTRANSFERASE"/>
    <property type="match status" value="1"/>
</dbReference>
<feature type="modified residue" description="N6-(pyridoxal phosphate)lysine" evidence="5">
    <location>
        <position position="186"/>
    </location>
</feature>
<dbReference type="PIRSF" id="PIRSF000524">
    <property type="entry name" value="SPT"/>
    <property type="match status" value="1"/>
</dbReference>
<dbReference type="InterPro" id="IPR015421">
    <property type="entry name" value="PyrdxlP-dep_Trfase_major"/>
</dbReference>
<evidence type="ECO:0000256" key="2">
    <source>
        <dbReference type="ARBA" id="ARBA00009236"/>
    </source>
</evidence>
<evidence type="ECO:0000256" key="1">
    <source>
        <dbReference type="ARBA" id="ARBA00001933"/>
    </source>
</evidence>
<comment type="cofactor">
    <cofactor evidence="1 5">
        <name>pyridoxal 5'-phosphate</name>
        <dbReference type="ChEBI" id="CHEBI:597326"/>
    </cofactor>
</comment>
<dbReference type="InterPro" id="IPR015424">
    <property type="entry name" value="PyrdxlP-dep_Trfase"/>
</dbReference>
<evidence type="ECO:0000313" key="7">
    <source>
        <dbReference type="EMBL" id="RGM15065.1"/>
    </source>
</evidence>
<dbReference type="InterPro" id="IPR024169">
    <property type="entry name" value="SP_NH2Trfase/AEP_transaminase"/>
</dbReference>
<dbReference type="AlphaFoldDB" id="A0A3E4URX3"/>
<dbReference type="Proteomes" id="UP000261223">
    <property type="component" value="Unassembled WGS sequence"/>
</dbReference>
<reference evidence="7 8" key="1">
    <citation type="submission" date="2018-08" db="EMBL/GenBank/DDBJ databases">
        <title>A genome reference for cultivated species of the human gut microbiota.</title>
        <authorList>
            <person name="Zou Y."/>
            <person name="Xue W."/>
            <person name="Luo G."/>
        </authorList>
    </citation>
    <scope>NUCLEOTIDE SEQUENCE [LARGE SCALE GENOMIC DNA]</scope>
    <source>
        <strain evidence="7 8">TF03-6</strain>
    </source>
</reference>
<comment type="similarity">
    <text evidence="2">Belongs to the class-V pyridoxal-phosphate-dependent aminotransferase family.</text>
</comment>
<dbReference type="EMBL" id="QSSV01000004">
    <property type="protein sequence ID" value="RGM15065.1"/>
    <property type="molecule type" value="Genomic_DNA"/>
</dbReference>
<dbReference type="PANTHER" id="PTHR21152">
    <property type="entry name" value="AMINOTRANSFERASE CLASS V"/>
    <property type="match status" value="1"/>
</dbReference>
<evidence type="ECO:0000259" key="6">
    <source>
        <dbReference type="Pfam" id="PF00266"/>
    </source>
</evidence>
<dbReference type="InterPro" id="IPR015422">
    <property type="entry name" value="PyrdxlP-dep_Trfase_small"/>
</dbReference>